<proteinExistence type="predicted"/>
<organism evidence="3 4">
    <name type="scientific">Hirschia litorea</name>
    <dbReference type="NCBI Taxonomy" id="1199156"/>
    <lineage>
        <taxon>Bacteria</taxon>
        <taxon>Pseudomonadati</taxon>
        <taxon>Pseudomonadota</taxon>
        <taxon>Alphaproteobacteria</taxon>
        <taxon>Hyphomonadales</taxon>
        <taxon>Hyphomonadaceae</taxon>
        <taxon>Hirschia</taxon>
    </lineage>
</organism>
<keyword evidence="4" id="KW-1185">Reference proteome</keyword>
<keyword evidence="3" id="KW-0378">Hydrolase</keyword>
<evidence type="ECO:0000259" key="2">
    <source>
        <dbReference type="PROSITE" id="PS00745"/>
    </source>
</evidence>
<dbReference type="RefSeq" id="WP_382164800.1">
    <property type="nucleotide sequence ID" value="NZ_JBHTBR010000002.1"/>
</dbReference>
<dbReference type="Gene3D" id="3.30.160.20">
    <property type="match status" value="1"/>
</dbReference>
<evidence type="ECO:0000256" key="1">
    <source>
        <dbReference type="SAM" id="MobiDB-lite"/>
    </source>
</evidence>
<comment type="caution">
    <text evidence="3">The sequence shown here is derived from an EMBL/GenBank/DDBJ whole genome shotgun (WGS) entry which is preliminary data.</text>
</comment>
<dbReference type="EC" id="3.1.1.29" evidence="3"/>
<evidence type="ECO:0000313" key="3">
    <source>
        <dbReference type="EMBL" id="MFC7290152.1"/>
    </source>
</evidence>
<protein>
    <submittedName>
        <fullName evidence="3">Alternative ribosome rescue aminoacyl-tRNA hydrolase ArfB</fullName>
        <ecNumber evidence="3">3.1.1.29</ecNumber>
    </submittedName>
</protein>
<evidence type="ECO:0000313" key="4">
    <source>
        <dbReference type="Proteomes" id="UP001596492"/>
    </source>
</evidence>
<dbReference type="NCBIfam" id="NF006718">
    <property type="entry name" value="PRK09256.1"/>
    <property type="match status" value="1"/>
</dbReference>
<feature type="domain" description="Prokaryotic-type class I peptide chain release factors" evidence="2">
    <location>
        <begin position="35"/>
        <end position="51"/>
    </location>
</feature>
<feature type="region of interest" description="Disordered" evidence="1">
    <location>
        <begin position="117"/>
        <end position="154"/>
    </location>
</feature>
<dbReference type="InterPro" id="IPR000352">
    <property type="entry name" value="Pep_chain_release_fac_I"/>
</dbReference>
<dbReference type="GO" id="GO:0004045">
    <property type="term" value="F:peptidyl-tRNA hydrolase activity"/>
    <property type="evidence" value="ECO:0007669"/>
    <property type="project" value="UniProtKB-EC"/>
</dbReference>
<dbReference type="Pfam" id="PF00472">
    <property type="entry name" value="RF-1"/>
    <property type="match status" value="1"/>
</dbReference>
<gene>
    <name evidence="3" type="primary">arfB</name>
    <name evidence="3" type="ORF">ACFQS8_00860</name>
</gene>
<dbReference type="PANTHER" id="PTHR47814:SF1">
    <property type="entry name" value="PEPTIDYL-TRNA HYDROLASE ARFB"/>
    <property type="match status" value="1"/>
</dbReference>
<dbReference type="EMBL" id="JBHTBR010000002">
    <property type="protein sequence ID" value="MFC7290152.1"/>
    <property type="molecule type" value="Genomic_DNA"/>
</dbReference>
<feature type="compositionally biased region" description="Basic residues" evidence="1">
    <location>
        <begin position="129"/>
        <end position="148"/>
    </location>
</feature>
<name>A0ABW2IGN3_9PROT</name>
<sequence>MKPKWAGVENRNWPSAMTNIEFLDVEPFIEESFIRAGGPGGQNVNKVSTAVQLRFDLAACDTIDGATKSRISRKLASKLTKEGVIIIKAQQHRTQQMNRDDARERLLAMLNEAAHKPKFRVASRPSLSAKRKRTDTKTKRGQVKKLRGRVNPTD</sequence>
<dbReference type="PROSITE" id="PS00745">
    <property type="entry name" value="RF_PROK_I"/>
    <property type="match status" value="1"/>
</dbReference>
<dbReference type="Proteomes" id="UP001596492">
    <property type="component" value="Unassembled WGS sequence"/>
</dbReference>
<dbReference type="PANTHER" id="PTHR47814">
    <property type="entry name" value="PEPTIDYL-TRNA HYDROLASE ARFB"/>
    <property type="match status" value="1"/>
</dbReference>
<dbReference type="SUPFAM" id="SSF110916">
    <property type="entry name" value="Peptidyl-tRNA hydrolase domain-like"/>
    <property type="match status" value="1"/>
</dbReference>
<accession>A0ABW2IGN3</accession>
<reference evidence="4" key="1">
    <citation type="journal article" date="2019" name="Int. J. Syst. Evol. Microbiol.">
        <title>The Global Catalogue of Microorganisms (GCM) 10K type strain sequencing project: providing services to taxonomists for standard genome sequencing and annotation.</title>
        <authorList>
            <consortium name="The Broad Institute Genomics Platform"/>
            <consortium name="The Broad Institute Genome Sequencing Center for Infectious Disease"/>
            <person name="Wu L."/>
            <person name="Ma J."/>
        </authorList>
    </citation>
    <scope>NUCLEOTIDE SEQUENCE [LARGE SCALE GENOMIC DNA]</scope>
    <source>
        <strain evidence="4">CCUG 51308</strain>
    </source>
</reference>